<proteinExistence type="predicted"/>
<evidence type="ECO:0000256" key="3">
    <source>
        <dbReference type="ARBA" id="ARBA00022691"/>
    </source>
</evidence>
<reference evidence="5 6" key="1">
    <citation type="submission" date="2018-07" db="EMBL/GenBank/DDBJ databases">
        <title>Whole Genome Shotgun Sequence of Streptomyces spongiicola strain 531S.</title>
        <authorList>
            <person name="Dohra H."/>
            <person name="Kodani S."/>
        </authorList>
    </citation>
    <scope>NUCLEOTIDE SEQUENCE [LARGE SCALE GENOMIC DNA]</scope>
    <source>
        <strain evidence="5 6">531S</strain>
    </source>
</reference>
<dbReference type="GO" id="GO:0008757">
    <property type="term" value="F:S-adenosylmethionine-dependent methyltransferase activity"/>
    <property type="evidence" value="ECO:0007669"/>
    <property type="project" value="InterPro"/>
</dbReference>
<dbReference type="SMART" id="SM00828">
    <property type="entry name" value="PKS_MT"/>
    <property type="match status" value="1"/>
</dbReference>
<evidence type="ECO:0000313" key="6">
    <source>
        <dbReference type="Proteomes" id="UP000265354"/>
    </source>
</evidence>
<dbReference type="Proteomes" id="UP000265354">
    <property type="component" value="Unassembled WGS sequence"/>
</dbReference>
<dbReference type="InterPro" id="IPR020803">
    <property type="entry name" value="MeTfrase_dom"/>
</dbReference>
<dbReference type="InterPro" id="IPR050447">
    <property type="entry name" value="Erg6_SMT_methyltransf"/>
</dbReference>
<dbReference type="Pfam" id="PF08241">
    <property type="entry name" value="Methyltransf_11"/>
    <property type="match status" value="1"/>
</dbReference>
<keyword evidence="3" id="KW-0949">S-adenosyl-L-methionine</keyword>
<dbReference type="PANTHER" id="PTHR44068">
    <property type="entry name" value="ZGC:194242"/>
    <property type="match status" value="1"/>
</dbReference>
<dbReference type="AlphaFoldDB" id="A0A388SU66"/>
<organism evidence="5 6">
    <name type="scientific">Streptomyces spongiicola</name>
    <dbReference type="NCBI Taxonomy" id="1690221"/>
    <lineage>
        <taxon>Bacteria</taxon>
        <taxon>Bacillati</taxon>
        <taxon>Actinomycetota</taxon>
        <taxon>Actinomycetes</taxon>
        <taxon>Kitasatosporales</taxon>
        <taxon>Streptomycetaceae</taxon>
        <taxon>Streptomyces</taxon>
    </lineage>
</organism>
<evidence type="ECO:0000256" key="2">
    <source>
        <dbReference type="ARBA" id="ARBA00022679"/>
    </source>
</evidence>
<name>A0A388SU66_9ACTN</name>
<dbReference type="PANTHER" id="PTHR44068:SF11">
    <property type="entry name" value="GERANYL DIPHOSPHATE 2-C-METHYLTRANSFERASE"/>
    <property type="match status" value="1"/>
</dbReference>
<evidence type="ECO:0000259" key="4">
    <source>
        <dbReference type="SMART" id="SM00828"/>
    </source>
</evidence>
<gene>
    <name evidence="5" type="ORF">SSP531S_10280</name>
</gene>
<evidence type="ECO:0000313" key="5">
    <source>
        <dbReference type="EMBL" id="GBP99633.1"/>
    </source>
</evidence>
<dbReference type="Gene3D" id="3.40.50.150">
    <property type="entry name" value="Vaccinia Virus protein VP39"/>
    <property type="match status" value="1"/>
</dbReference>
<dbReference type="RefSeq" id="WP_116426979.1">
    <property type="nucleotide sequence ID" value="NZ_BGZL01000002.1"/>
</dbReference>
<dbReference type="CDD" id="cd02440">
    <property type="entry name" value="AdoMet_MTases"/>
    <property type="match status" value="1"/>
</dbReference>
<dbReference type="EMBL" id="BGZL01000002">
    <property type="protein sequence ID" value="GBP99633.1"/>
    <property type="molecule type" value="Genomic_DNA"/>
</dbReference>
<dbReference type="SUPFAM" id="SSF53335">
    <property type="entry name" value="S-adenosyl-L-methionine-dependent methyltransferases"/>
    <property type="match status" value="1"/>
</dbReference>
<dbReference type="GO" id="GO:0032259">
    <property type="term" value="P:methylation"/>
    <property type="evidence" value="ECO:0007669"/>
    <property type="project" value="UniProtKB-KW"/>
</dbReference>
<sequence length="280" mass="30747">MTDPVQTLPEPEAVGKLYDRLTLSAMSDGTFNPNVHIGYWDTPDSEATVEEAMDRLTDVFIERMRVDGSSHVLDLGCGVGGPGLRVVTRTGARVTGISISEEQIRTAGRLAAEAGLADRAVFRHGDAMRLPFEDASFDAVMALESVCHMPDRQRVFTEVCRVLRPGGRIVLTDVFERHPRKAVRHPGIDKFCRDLMSTTADIDDYVALLHRSGLRLREILDVTEQTTLRLADELGKLAAAEERPAAMDEGNFDFGDDSFKPSDLAGADDFGCLLVTAERP</sequence>
<keyword evidence="1 5" id="KW-0489">Methyltransferase</keyword>
<dbReference type="InterPro" id="IPR013216">
    <property type="entry name" value="Methyltransf_11"/>
</dbReference>
<comment type="caution">
    <text evidence="5">The sequence shown here is derived from an EMBL/GenBank/DDBJ whole genome shotgun (WGS) entry which is preliminary data.</text>
</comment>
<keyword evidence="2 5" id="KW-0808">Transferase</keyword>
<feature type="domain" description="Polyketide synthase-like methyltransferase" evidence="4">
    <location>
        <begin position="33"/>
        <end position="275"/>
    </location>
</feature>
<evidence type="ECO:0000256" key="1">
    <source>
        <dbReference type="ARBA" id="ARBA00022603"/>
    </source>
</evidence>
<accession>A0A388SU66</accession>
<protein>
    <submittedName>
        <fullName evidence="5">Methyltransferase domain-containing protein</fullName>
    </submittedName>
</protein>
<dbReference type="InterPro" id="IPR029063">
    <property type="entry name" value="SAM-dependent_MTases_sf"/>
</dbReference>